<comment type="caution">
    <text evidence="1">The sequence shown here is derived from an EMBL/GenBank/DDBJ whole genome shotgun (WGS) entry which is preliminary data.</text>
</comment>
<proteinExistence type="predicted"/>
<dbReference type="EMBL" id="SOQX01000002">
    <property type="protein sequence ID" value="TDY02433.1"/>
    <property type="molecule type" value="Genomic_DNA"/>
</dbReference>
<gene>
    <name evidence="1" type="ORF">EDC23_0803</name>
</gene>
<organism evidence="1 2">
    <name type="scientific">Thiohalophilus thiocyanatoxydans</name>
    <dbReference type="NCBI Taxonomy" id="381308"/>
    <lineage>
        <taxon>Bacteria</taxon>
        <taxon>Pseudomonadati</taxon>
        <taxon>Pseudomonadota</taxon>
        <taxon>Gammaproteobacteria</taxon>
        <taxon>Thiohalomonadales</taxon>
        <taxon>Thiohalophilaceae</taxon>
        <taxon>Thiohalophilus</taxon>
    </lineage>
</organism>
<dbReference type="Proteomes" id="UP000294914">
    <property type="component" value="Unassembled WGS sequence"/>
</dbReference>
<dbReference type="AlphaFoldDB" id="A0A4R8IYD4"/>
<evidence type="ECO:0000313" key="2">
    <source>
        <dbReference type="Proteomes" id="UP000294914"/>
    </source>
</evidence>
<dbReference type="RefSeq" id="WP_134081420.1">
    <property type="nucleotide sequence ID" value="NZ_SOQX01000002.1"/>
</dbReference>
<evidence type="ECO:0000313" key="1">
    <source>
        <dbReference type="EMBL" id="TDY02433.1"/>
    </source>
</evidence>
<accession>A0A4R8IYD4</accession>
<protein>
    <submittedName>
        <fullName evidence="1">Uncharacterized protein</fullName>
    </submittedName>
</protein>
<keyword evidence="2" id="KW-1185">Reference proteome</keyword>
<name>A0A4R8IYD4_9GAMM</name>
<reference evidence="1 2" key="1">
    <citation type="submission" date="2019-03" db="EMBL/GenBank/DDBJ databases">
        <title>Genomic Encyclopedia of Type Strains, Phase IV (KMG-IV): sequencing the most valuable type-strain genomes for metagenomic binning, comparative biology and taxonomic classification.</title>
        <authorList>
            <person name="Goeker M."/>
        </authorList>
    </citation>
    <scope>NUCLEOTIDE SEQUENCE [LARGE SCALE GENOMIC DNA]</scope>
    <source>
        <strain evidence="1 2">DSM 16326</strain>
    </source>
</reference>
<sequence length="140" mass="15796">MEHDEVSERIHRVAQLYRQFDNEYWAFVSQLHHAGRHLGITGPDHERQAMAEITYVGELFYIGLRLVIDGGNPLGEIYLDHVGDEAIQRVGRVFLDEGGQLLDAPAGAVLGQIRDPDIARHLLVSWLDGWLQDSADLKTL</sequence>